<feature type="coiled-coil region" evidence="1">
    <location>
        <begin position="105"/>
        <end position="180"/>
    </location>
</feature>
<keyword evidence="2" id="KW-0472">Membrane</keyword>
<keyword evidence="2" id="KW-0812">Transmembrane</keyword>
<evidence type="ECO:0000256" key="1">
    <source>
        <dbReference type="SAM" id="Coils"/>
    </source>
</evidence>
<dbReference type="EMBL" id="CP136051">
    <property type="protein sequence ID" value="WOK09279.1"/>
    <property type="molecule type" value="Genomic_DNA"/>
</dbReference>
<evidence type="ECO:0000313" key="4">
    <source>
        <dbReference type="Proteomes" id="UP001302349"/>
    </source>
</evidence>
<dbReference type="RefSeq" id="WP_317491899.1">
    <property type="nucleotide sequence ID" value="NZ_CP136051.1"/>
</dbReference>
<feature type="transmembrane region" description="Helical" evidence="2">
    <location>
        <begin position="61"/>
        <end position="79"/>
    </location>
</feature>
<gene>
    <name evidence="3" type="ORF">RT717_11580</name>
</gene>
<accession>A0ABZ0IY06</accession>
<reference evidence="3 4" key="1">
    <citation type="journal article" date="2023" name="Microbiol. Resour. Announc.">
        <title>Complete Genome Sequence of Imperialibacter roseus strain P4T.</title>
        <authorList>
            <person name="Tizabi D.R."/>
            <person name="Bachvaroff T."/>
            <person name="Hill R.T."/>
        </authorList>
    </citation>
    <scope>NUCLEOTIDE SEQUENCE [LARGE SCALE GENOMIC DNA]</scope>
    <source>
        <strain evidence="3 4">P4T</strain>
    </source>
</reference>
<feature type="transmembrane region" description="Helical" evidence="2">
    <location>
        <begin position="20"/>
        <end position="41"/>
    </location>
</feature>
<keyword evidence="2" id="KW-1133">Transmembrane helix</keyword>
<keyword evidence="1" id="KW-0175">Coiled coil</keyword>
<evidence type="ECO:0000313" key="3">
    <source>
        <dbReference type="EMBL" id="WOK09279.1"/>
    </source>
</evidence>
<keyword evidence="4" id="KW-1185">Reference proteome</keyword>
<protein>
    <submittedName>
        <fullName evidence="3">Uncharacterized protein</fullName>
    </submittedName>
</protein>
<proteinExistence type="predicted"/>
<organism evidence="3 4">
    <name type="scientific">Imperialibacter roseus</name>
    <dbReference type="NCBI Taxonomy" id="1324217"/>
    <lineage>
        <taxon>Bacteria</taxon>
        <taxon>Pseudomonadati</taxon>
        <taxon>Bacteroidota</taxon>
        <taxon>Cytophagia</taxon>
        <taxon>Cytophagales</taxon>
        <taxon>Flammeovirgaceae</taxon>
        <taxon>Imperialibacter</taxon>
    </lineage>
</organism>
<name>A0ABZ0IY06_9BACT</name>
<sequence>MNKINDFFDTLKERFTNPFFASFIISWALINWEITLALLYWENGFDGLIDYISKKADWYYGFVYPFIAACLYPFFRIAVDAAITWIKKISDNWNINISKERSVKISKYLRDRERLDTSLQNLEKIINAENVTADQLKKQIEIAETLQVNLAESRNRLVELEQQVKDSTALEKKFSNAQDQLANITNSNVLNRTWKVTIGPVNEGKTAVFKINGDSLSMMKNNELIEVGRVYGFHYMTPSKRISFIKVITEQTQDTFLLNDLSIIEAKGKIQLSGIEIPIPYGKEAYPILYSSEGFYS</sequence>
<evidence type="ECO:0000256" key="2">
    <source>
        <dbReference type="SAM" id="Phobius"/>
    </source>
</evidence>
<dbReference type="Proteomes" id="UP001302349">
    <property type="component" value="Chromosome"/>
</dbReference>